<comment type="similarity">
    <text evidence="1 4">Belongs to the TIFY/JAZ family.</text>
</comment>
<evidence type="ECO:0000256" key="1">
    <source>
        <dbReference type="ARBA" id="ARBA00008614"/>
    </source>
</evidence>
<dbReference type="PROSITE" id="PS51320">
    <property type="entry name" value="TIFY"/>
    <property type="match status" value="1"/>
</dbReference>
<keyword evidence="2 4" id="KW-1184">Jasmonic acid signaling pathway</keyword>
<feature type="region of interest" description="Disordered" evidence="5">
    <location>
        <begin position="419"/>
        <end position="444"/>
    </location>
</feature>
<comment type="caution">
    <text evidence="7">The sequence shown here is derived from an EMBL/GenBank/DDBJ whole genome shotgun (WGS) entry which is preliminary data.</text>
</comment>
<keyword evidence="3" id="KW-0832">Ubl conjugation</keyword>
<dbReference type="PANTHER" id="PTHR33077">
    <property type="entry name" value="PROTEIN TIFY 4A-RELATED-RELATED"/>
    <property type="match status" value="1"/>
</dbReference>
<dbReference type="PANTHER" id="PTHR33077:SF90">
    <property type="entry name" value="PROTEIN TIFY 7"/>
    <property type="match status" value="1"/>
</dbReference>
<dbReference type="Pfam" id="PF06200">
    <property type="entry name" value="tify"/>
    <property type="match status" value="1"/>
</dbReference>
<dbReference type="Proteomes" id="UP001151287">
    <property type="component" value="Unassembled WGS sequence"/>
</dbReference>
<keyword evidence="8" id="KW-1185">Reference proteome</keyword>
<dbReference type="InterPro" id="IPR010399">
    <property type="entry name" value="Tify_dom"/>
</dbReference>
<feature type="compositionally biased region" description="Polar residues" evidence="5">
    <location>
        <begin position="420"/>
        <end position="444"/>
    </location>
</feature>
<feature type="compositionally biased region" description="Low complexity" evidence="5">
    <location>
        <begin position="288"/>
        <end position="325"/>
    </location>
</feature>
<dbReference type="GO" id="GO:0005634">
    <property type="term" value="C:nucleus"/>
    <property type="evidence" value="ECO:0007669"/>
    <property type="project" value="UniProtKB-SubCell"/>
</dbReference>
<comment type="subcellular location">
    <subcellularLocation>
        <location evidence="4">Nucleus</location>
    </subcellularLocation>
</comment>
<keyword evidence="4" id="KW-0539">Nucleus</keyword>
<dbReference type="GO" id="GO:2000022">
    <property type="term" value="P:regulation of jasmonic acid mediated signaling pathway"/>
    <property type="evidence" value="ECO:0007669"/>
    <property type="project" value="UniProtKB-UniRule"/>
</dbReference>
<dbReference type="OrthoDB" id="1939212at2759"/>
<evidence type="ECO:0000256" key="4">
    <source>
        <dbReference type="RuleBase" id="RU369065"/>
    </source>
</evidence>
<feature type="domain" description="Tify" evidence="6">
    <location>
        <begin position="174"/>
        <end position="209"/>
    </location>
</feature>
<dbReference type="InterPro" id="IPR040390">
    <property type="entry name" value="TIFY/JAZ"/>
</dbReference>
<dbReference type="EMBL" id="JAMQYH010000001">
    <property type="protein sequence ID" value="KAJ1701417.1"/>
    <property type="molecule type" value="Genomic_DNA"/>
</dbReference>
<accession>A0A9Q0CWG2</accession>
<sequence length="444" mass="46832">MERDFLGVIGKESCALSKDEARSNHQDSVIYGNGSGVQWPTPNKANPLPPFMSIKTIREEKSDQFSISGFQPKPDNFNANPRTSTQVLPQQYPMHGFGPSVQNVNGSRVFPVVSHHTIPFSQNNPFVKVNNSSPTSQNVTVTPVKQQPYGGGINLNTHLVGSTVGVFVQREAPKPAARSQMTIFYAGSVCSFENIPMDKAKEILMLASKAALVTPPPTESSKVESVVKVVDAGSLKNSNLMTQNQIPVVVPNSNLLQSQKQSQVVVAASCPVTSSPVSVVSHAAALSRSTSSSNASDSNGTKSLSPLGPSSQPEPSSSLPPKLNPTASQPAVLAASANLTTGLGTAASLPAGLSTTTSAAIMPSAVPQARKASLARFLEKRKERVSCVAPYSKLSENGDVSQSSNNLTHKPSAGIEFSRNDSFSFGHSNTTSYTTEAPSTELQI</sequence>
<organism evidence="7 8">
    <name type="scientific">Rhynchospora breviuscula</name>
    <dbReference type="NCBI Taxonomy" id="2022672"/>
    <lineage>
        <taxon>Eukaryota</taxon>
        <taxon>Viridiplantae</taxon>
        <taxon>Streptophyta</taxon>
        <taxon>Embryophyta</taxon>
        <taxon>Tracheophyta</taxon>
        <taxon>Spermatophyta</taxon>
        <taxon>Magnoliopsida</taxon>
        <taxon>Liliopsida</taxon>
        <taxon>Poales</taxon>
        <taxon>Cyperaceae</taxon>
        <taxon>Cyperoideae</taxon>
        <taxon>Rhynchosporeae</taxon>
        <taxon>Rhynchospora</taxon>
    </lineage>
</organism>
<comment type="domain">
    <text evidence="4">The jas domain is required for interaction with COI1.</text>
</comment>
<reference evidence="7" key="1">
    <citation type="journal article" date="2022" name="Cell">
        <title>Repeat-based holocentromeres influence genome architecture and karyotype evolution.</title>
        <authorList>
            <person name="Hofstatter P.G."/>
            <person name="Thangavel G."/>
            <person name="Lux T."/>
            <person name="Neumann P."/>
            <person name="Vondrak T."/>
            <person name="Novak P."/>
            <person name="Zhang M."/>
            <person name="Costa L."/>
            <person name="Castellani M."/>
            <person name="Scott A."/>
            <person name="Toegelov H."/>
            <person name="Fuchs J."/>
            <person name="Mata-Sucre Y."/>
            <person name="Dias Y."/>
            <person name="Vanzela A.L.L."/>
            <person name="Huettel B."/>
            <person name="Almeida C.C.S."/>
            <person name="Simkova H."/>
            <person name="Souza G."/>
            <person name="Pedrosa-Harand A."/>
            <person name="Macas J."/>
            <person name="Mayer K.F.X."/>
            <person name="Houben A."/>
            <person name="Marques A."/>
        </authorList>
    </citation>
    <scope>NUCLEOTIDE SEQUENCE</scope>
    <source>
        <strain evidence="7">RhyBre1mFocal</strain>
    </source>
</reference>
<evidence type="ECO:0000256" key="2">
    <source>
        <dbReference type="ARBA" id="ARBA00022819"/>
    </source>
</evidence>
<proteinExistence type="inferred from homology"/>
<comment type="function">
    <text evidence="4">Repressor of jasmonate responses.</text>
</comment>
<dbReference type="GO" id="GO:0009611">
    <property type="term" value="P:response to wounding"/>
    <property type="evidence" value="ECO:0007669"/>
    <property type="project" value="UniProtKB-UniRule"/>
</dbReference>
<dbReference type="InterPro" id="IPR018467">
    <property type="entry name" value="CCT_CS"/>
</dbReference>
<evidence type="ECO:0000256" key="5">
    <source>
        <dbReference type="SAM" id="MobiDB-lite"/>
    </source>
</evidence>
<evidence type="ECO:0000313" key="8">
    <source>
        <dbReference type="Proteomes" id="UP001151287"/>
    </source>
</evidence>
<dbReference type="AlphaFoldDB" id="A0A9Q0CWG2"/>
<evidence type="ECO:0000259" key="6">
    <source>
        <dbReference type="PROSITE" id="PS51320"/>
    </source>
</evidence>
<gene>
    <name evidence="7" type="ORF">LUZ63_001196</name>
</gene>
<dbReference type="SMART" id="SM00979">
    <property type="entry name" value="TIFY"/>
    <property type="match status" value="1"/>
</dbReference>
<evidence type="ECO:0000256" key="3">
    <source>
        <dbReference type="ARBA" id="ARBA00022843"/>
    </source>
</evidence>
<dbReference type="Pfam" id="PF09425">
    <property type="entry name" value="Jas_motif"/>
    <property type="match status" value="1"/>
</dbReference>
<name>A0A9Q0CWG2_9POAL</name>
<protein>
    <recommendedName>
        <fullName evidence="4">Protein TIFY</fullName>
    </recommendedName>
    <alternativeName>
        <fullName evidence="4">Jasmonate ZIM domain-containing protein</fullName>
    </alternativeName>
</protein>
<feature type="region of interest" description="Disordered" evidence="5">
    <location>
        <begin position="288"/>
        <end position="327"/>
    </location>
</feature>
<dbReference type="GO" id="GO:0031347">
    <property type="term" value="P:regulation of defense response"/>
    <property type="evidence" value="ECO:0007669"/>
    <property type="project" value="UniProtKB-UniRule"/>
</dbReference>
<evidence type="ECO:0000313" key="7">
    <source>
        <dbReference type="EMBL" id="KAJ1701417.1"/>
    </source>
</evidence>